<dbReference type="InterPro" id="IPR016032">
    <property type="entry name" value="Sig_transdc_resp-reg_C-effctor"/>
</dbReference>
<dbReference type="InterPro" id="IPR000792">
    <property type="entry name" value="Tscrpt_reg_LuxR_C"/>
</dbReference>
<feature type="domain" description="HTH luxR-type" evidence="3">
    <location>
        <begin position="878"/>
        <end position="940"/>
    </location>
</feature>
<evidence type="ECO:0000313" key="5">
    <source>
        <dbReference type="Proteomes" id="UP000007842"/>
    </source>
</evidence>
<organism evidence="4 5">
    <name type="scientific">Streptantibioticus cattleyicolor (strain ATCC 35852 / DSM 46488 / JCM 4925 / NBRC 14057 / NRRL 8057)</name>
    <name type="common">Streptomyces cattleya</name>
    <dbReference type="NCBI Taxonomy" id="1003195"/>
    <lineage>
        <taxon>Bacteria</taxon>
        <taxon>Bacillati</taxon>
        <taxon>Actinomycetota</taxon>
        <taxon>Actinomycetes</taxon>
        <taxon>Kitasatosporales</taxon>
        <taxon>Streptomycetaceae</taxon>
        <taxon>Streptantibioticus</taxon>
    </lineage>
</organism>
<gene>
    <name evidence="4" type="ordered locus">SCATT_24540</name>
</gene>
<dbReference type="Proteomes" id="UP000007842">
    <property type="component" value="Chromosome"/>
</dbReference>
<dbReference type="InterPro" id="IPR041664">
    <property type="entry name" value="AAA_16"/>
</dbReference>
<dbReference type="eggNOG" id="COG2909">
    <property type="taxonomic scope" value="Bacteria"/>
</dbReference>
<dbReference type="GO" id="GO:0004016">
    <property type="term" value="F:adenylate cyclase activity"/>
    <property type="evidence" value="ECO:0007669"/>
    <property type="project" value="TreeGrafter"/>
</dbReference>
<dbReference type="InterPro" id="IPR011990">
    <property type="entry name" value="TPR-like_helical_dom_sf"/>
</dbReference>
<dbReference type="CDD" id="cd06170">
    <property type="entry name" value="LuxR_C_like"/>
    <property type="match status" value="1"/>
</dbReference>
<protein>
    <submittedName>
        <fullName evidence="4">ATPase-like protein</fullName>
    </submittedName>
</protein>
<keyword evidence="2" id="KW-0067">ATP-binding</keyword>
<dbReference type="PANTHER" id="PTHR16305">
    <property type="entry name" value="TESTICULAR SOLUBLE ADENYLYL CYCLASE"/>
    <property type="match status" value="1"/>
</dbReference>
<dbReference type="AlphaFoldDB" id="F8K048"/>
<keyword evidence="5" id="KW-1185">Reference proteome</keyword>
<accession>G8WU03</accession>
<dbReference type="PRINTS" id="PR00038">
    <property type="entry name" value="HTHLUXR"/>
</dbReference>
<evidence type="ECO:0000256" key="1">
    <source>
        <dbReference type="ARBA" id="ARBA00022741"/>
    </source>
</evidence>
<dbReference type="GO" id="GO:0005524">
    <property type="term" value="F:ATP binding"/>
    <property type="evidence" value="ECO:0007669"/>
    <property type="project" value="UniProtKB-KW"/>
</dbReference>
<evidence type="ECO:0000313" key="4">
    <source>
        <dbReference type="EMBL" id="AEW94825.1"/>
    </source>
</evidence>
<accession>F8K048</accession>
<dbReference type="KEGG" id="sct:SCAT_2470"/>
<dbReference type="PATRIC" id="fig|1003195.11.peg.3973"/>
<sequence>MPTTLYGREGERAALDRLLDDARAGTSGVLVLRGEPGIGKSALLDHAAATAEGHSMRVLRATGVEYEAELPFAALHLLLAPGLHRLPALPGPQRDALEGAFGLAPVTPGRPADRLLTGLAVLSLLSELADERPLLCVVDDAQWLDRASADALLLAARRLKAEPVALILAARDGEGAFDAPGLPELPLTGLDDRACGQLLDAHAAGLAPAVRGRVLAEAHGNPLALTELPAALAGEGTGPHPGALPLTTRLQVAFHGQVSRLPPATQTLLLVAAAERGGRLDVVERAAATLGAAIADLQPAQDSGLVRLVEREFAAPAIAFRHPLLRAAVHQRAPLAHRLAVHRALADALATAGGDPEETADRRAWHLAIAADGPDETIAAALEKAAVRAHERGGHAAAADAIERAARLTPDPRAAVRRHVLACEAAIEAGHPDRADAAAERTAARITAHPDAYGPDGVGWLRRLNAVRATARFWQGDFPAAHRLLAEEARRTADDDPRLAARMLLQAFHAAWYLGGEPLYEVVGALTGLALPDDDPLAPLTRYLVRAVRPVLASDDPGDDVPDGALRTVDKAVEDARRNGAWVPWDVVQVCGVSLVAGQDADTHRLATALAAECRAGGAFGQLPTVLFFLAEAELFHGRHRDARATAGEALRIAEETGQHQWTSQLTGFLAYRAALDGDEESCRAHGDRALTGSGSDAAGAAPPPGAAWVQWAYGVLDLGLGRAEEAVERLAAFTGGPLRHTVSATRAVPDLVEAAVRLGRPDRATDAFAWFHRWSRRTGQPWTEALVLRCRALLGDDPGTHYPAALALHSTAERPFEQARTALLYGEWLRRGKRKAEARTQLRAALEAFERLGAVPWADRARTELGATGEAAPRAGGPGVLSRLTPQELQIVRLAAQGMSNRDIAAQLFLSPRTVGYHLYKAYPKLGVTSRGELAALDG</sequence>
<dbReference type="GO" id="GO:0003677">
    <property type="term" value="F:DNA binding"/>
    <property type="evidence" value="ECO:0007669"/>
    <property type="project" value="InterPro"/>
</dbReference>
<dbReference type="InterPro" id="IPR036388">
    <property type="entry name" value="WH-like_DNA-bd_sf"/>
</dbReference>
<dbReference type="PROSITE" id="PS50043">
    <property type="entry name" value="HTH_LUXR_2"/>
    <property type="match status" value="1"/>
</dbReference>
<dbReference type="SUPFAM" id="SSF52540">
    <property type="entry name" value="P-loop containing nucleoside triphosphate hydrolases"/>
    <property type="match status" value="1"/>
</dbReference>
<dbReference type="InterPro" id="IPR027417">
    <property type="entry name" value="P-loop_NTPase"/>
</dbReference>
<name>F8K048_STREN</name>
<evidence type="ECO:0000259" key="3">
    <source>
        <dbReference type="PROSITE" id="PS50043"/>
    </source>
</evidence>
<proteinExistence type="predicted"/>
<dbReference type="HOGENOM" id="CLU_006850_4_1_11"/>
<dbReference type="SMART" id="SM00421">
    <property type="entry name" value="HTH_LUXR"/>
    <property type="match status" value="1"/>
</dbReference>
<dbReference type="OrthoDB" id="7053960at2"/>
<reference evidence="5" key="1">
    <citation type="submission" date="2011-12" db="EMBL/GenBank/DDBJ databases">
        <title>Complete genome sequence of Streptomyces cattleya strain DSM 46488.</title>
        <authorList>
            <person name="Ou H.-Y."/>
            <person name="Li P."/>
            <person name="Zhao C."/>
            <person name="O'Hagan D."/>
            <person name="Deng Z."/>
        </authorList>
    </citation>
    <scope>NUCLEOTIDE SEQUENCE [LARGE SCALE GENOMIC DNA]</scope>
    <source>
        <strain evidence="5">ATCC 35852 / DSM 46488 / JCM 4925 / NBRC 14057 / NRRL 8057</strain>
    </source>
</reference>
<dbReference type="RefSeq" id="WP_014143215.1">
    <property type="nucleotide sequence ID" value="NC_016111.1"/>
</dbReference>
<evidence type="ECO:0000256" key="2">
    <source>
        <dbReference type="ARBA" id="ARBA00022840"/>
    </source>
</evidence>
<dbReference type="PANTHER" id="PTHR16305:SF35">
    <property type="entry name" value="TRANSCRIPTIONAL ACTIVATOR DOMAIN"/>
    <property type="match status" value="1"/>
</dbReference>
<dbReference type="Pfam" id="PF13191">
    <property type="entry name" value="AAA_16"/>
    <property type="match status" value="1"/>
</dbReference>
<dbReference type="SUPFAM" id="SSF46894">
    <property type="entry name" value="C-terminal effector domain of the bipartite response regulators"/>
    <property type="match status" value="1"/>
</dbReference>
<dbReference type="Pfam" id="PF00196">
    <property type="entry name" value="GerE"/>
    <property type="match status" value="1"/>
</dbReference>
<dbReference type="EMBL" id="CP003219">
    <property type="protein sequence ID" value="AEW94825.1"/>
    <property type="molecule type" value="Genomic_DNA"/>
</dbReference>
<dbReference type="STRING" id="1003195.SCATT_24540"/>
<dbReference type="SUPFAM" id="SSF48452">
    <property type="entry name" value="TPR-like"/>
    <property type="match status" value="1"/>
</dbReference>
<dbReference type="GO" id="GO:0006355">
    <property type="term" value="P:regulation of DNA-templated transcription"/>
    <property type="evidence" value="ECO:0007669"/>
    <property type="project" value="InterPro"/>
</dbReference>
<dbReference type="GO" id="GO:0005737">
    <property type="term" value="C:cytoplasm"/>
    <property type="evidence" value="ECO:0007669"/>
    <property type="project" value="TreeGrafter"/>
</dbReference>
<dbReference type="KEGG" id="scy:SCATT_24540"/>
<dbReference type="Gene3D" id="1.10.10.10">
    <property type="entry name" value="Winged helix-like DNA-binding domain superfamily/Winged helix DNA-binding domain"/>
    <property type="match status" value="1"/>
</dbReference>
<keyword evidence="1" id="KW-0547">Nucleotide-binding</keyword>